<dbReference type="SMART" id="SM00537">
    <property type="entry name" value="DCX"/>
    <property type="match status" value="1"/>
</dbReference>
<gene>
    <name evidence="3" type="ORF">MSPICULIGERA_LOCUS4401</name>
</gene>
<dbReference type="InterPro" id="IPR003533">
    <property type="entry name" value="Doublecortin_dom"/>
</dbReference>
<reference evidence="3" key="1">
    <citation type="submission" date="2023-06" db="EMBL/GenBank/DDBJ databases">
        <authorList>
            <person name="Delattre M."/>
        </authorList>
    </citation>
    <scope>NUCLEOTIDE SEQUENCE</scope>
    <source>
        <strain evidence="3">AF72</strain>
    </source>
</reference>
<evidence type="ECO:0000256" key="1">
    <source>
        <dbReference type="SAM" id="MobiDB-lite"/>
    </source>
</evidence>
<dbReference type="SUPFAM" id="SSF56300">
    <property type="entry name" value="Metallo-dependent phosphatases"/>
    <property type="match status" value="1"/>
</dbReference>
<keyword evidence="4" id="KW-1185">Reference proteome</keyword>
<feature type="region of interest" description="Disordered" evidence="1">
    <location>
        <begin position="214"/>
        <end position="279"/>
    </location>
</feature>
<dbReference type="GO" id="GO:0005634">
    <property type="term" value="C:nucleus"/>
    <property type="evidence" value="ECO:0007669"/>
    <property type="project" value="TreeGrafter"/>
</dbReference>
<dbReference type="Pfam" id="PF03607">
    <property type="entry name" value="DCX"/>
    <property type="match status" value="1"/>
</dbReference>
<name>A0AA36CCD4_9BILA</name>
<comment type="caution">
    <text evidence="3">The sequence shown here is derived from an EMBL/GenBank/DDBJ whole genome shotgun (WGS) entry which is preliminary data.</text>
</comment>
<dbReference type="AlphaFoldDB" id="A0AA36CCD4"/>
<dbReference type="GO" id="GO:0005737">
    <property type="term" value="C:cytoplasm"/>
    <property type="evidence" value="ECO:0007669"/>
    <property type="project" value="TreeGrafter"/>
</dbReference>
<dbReference type="InterPro" id="IPR036572">
    <property type="entry name" value="Doublecortin_dom_sf"/>
</dbReference>
<sequence>MVDLASSPQGPFHRQHICPCNVPFDFRPIRIHVYRNGDERNSSRVVHVTRRYFRHWIVFLDQLTKILKARDGLEDATNYKNFQTTTAVNKLYTIDGRQISHFEDLEPDGEYVAVERGPFIPCNYGTLAEKLRNRNTRFVVPGASRNGHNGEHFLNGAEGVDIYLKQHGYGSCTGLPYPFDGFEKSPSCSYIHSMVNGEEELMVPVPNQPSWLAREAAKQHPASPRAAKSQPDLRINLDDFSGNGNIPEPPENSANENRRSGTVNLPKMEASGRTEASGTLAIPARAPSRLQTSSEASKHARIQEEPDLNAVVIKISVPQLQTNATTAPKASLSPLQIEEPTTEVEPTVDIEPCKDYSYADQDLAPIITSIWNYISSYQLGHRHNVIYKKEVMCHIFEQAKKLIAMEPTVLDLRGPITVIGPLHGEGDALIALMSMVGPPTDHQYLFLGNFAGLGYASLEVIFMLLCMKLKYPGQIHILKGFHEDPAMFKEIDLYENMQRRGLFPEELRNANDFMEIDLLSRPPTADLDLNLTVEAMWARLELVGAAAAHDLETDMPRFTDVEATQFCQKNQLELLVRGRQLVDGGFLNHPNEVVTLVSATAHLDCFRNHGAALGFGQDTSQVTVMRYACADAEPGSLDEHKPSGGRNSVPI</sequence>
<dbReference type="SMART" id="SM00156">
    <property type="entry name" value="PP2Ac"/>
    <property type="match status" value="1"/>
</dbReference>
<dbReference type="InterPro" id="IPR006186">
    <property type="entry name" value="Ser/Thr-sp_prot-phosphatase"/>
</dbReference>
<organism evidence="3 4">
    <name type="scientific">Mesorhabditis spiculigera</name>
    <dbReference type="NCBI Taxonomy" id="96644"/>
    <lineage>
        <taxon>Eukaryota</taxon>
        <taxon>Metazoa</taxon>
        <taxon>Ecdysozoa</taxon>
        <taxon>Nematoda</taxon>
        <taxon>Chromadorea</taxon>
        <taxon>Rhabditida</taxon>
        <taxon>Rhabditina</taxon>
        <taxon>Rhabditomorpha</taxon>
        <taxon>Rhabditoidea</taxon>
        <taxon>Rhabditidae</taxon>
        <taxon>Mesorhabditinae</taxon>
        <taxon>Mesorhabditis</taxon>
    </lineage>
</organism>
<dbReference type="PANTHER" id="PTHR11668:SF4">
    <property type="entry name" value="SERINE_THREONINE SPECIFIC PROTEIN PHOSPHATASES DOMAIN-CONTAINING PROTEIN"/>
    <property type="match status" value="1"/>
</dbReference>
<dbReference type="PRINTS" id="PR00114">
    <property type="entry name" value="STPHPHTASE"/>
</dbReference>
<dbReference type="InterPro" id="IPR029052">
    <property type="entry name" value="Metallo-depent_PP-like"/>
</dbReference>
<dbReference type="Proteomes" id="UP001177023">
    <property type="component" value="Unassembled WGS sequence"/>
</dbReference>
<dbReference type="PANTHER" id="PTHR11668">
    <property type="entry name" value="SERINE/THREONINE PROTEIN PHOSPHATASE"/>
    <property type="match status" value="1"/>
</dbReference>
<dbReference type="GO" id="GO:0035556">
    <property type="term" value="P:intracellular signal transduction"/>
    <property type="evidence" value="ECO:0007669"/>
    <property type="project" value="InterPro"/>
</dbReference>
<dbReference type="PROSITE" id="PS50309">
    <property type="entry name" value="DC"/>
    <property type="match status" value="1"/>
</dbReference>
<evidence type="ECO:0000313" key="3">
    <source>
        <dbReference type="EMBL" id="CAJ0565771.1"/>
    </source>
</evidence>
<proteinExistence type="predicted"/>
<feature type="non-terminal residue" evidence="3">
    <location>
        <position position="651"/>
    </location>
</feature>
<feature type="compositionally biased region" description="Polar residues" evidence="1">
    <location>
        <begin position="252"/>
        <end position="263"/>
    </location>
</feature>
<evidence type="ECO:0000313" key="4">
    <source>
        <dbReference type="Proteomes" id="UP001177023"/>
    </source>
</evidence>
<feature type="domain" description="Doublecortin" evidence="2">
    <location>
        <begin position="29"/>
        <end position="125"/>
    </location>
</feature>
<dbReference type="SUPFAM" id="SSF89837">
    <property type="entry name" value="Doublecortin (DC)"/>
    <property type="match status" value="1"/>
</dbReference>
<dbReference type="EMBL" id="CATQJA010001100">
    <property type="protein sequence ID" value="CAJ0565771.1"/>
    <property type="molecule type" value="Genomic_DNA"/>
</dbReference>
<evidence type="ECO:0000259" key="2">
    <source>
        <dbReference type="PROSITE" id="PS50309"/>
    </source>
</evidence>
<dbReference type="InterPro" id="IPR050341">
    <property type="entry name" value="PP1_catalytic_subunit"/>
</dbReference>
<dbReference type="Gene3D" id="3.60.21.10">
    <property type="match status" value="2"/>
</dbReference>
<accession>A0AA36CCD4</accession>
<dbReference type="Gene3D" id="3.10.20.230">
    <property type="entry name" value="Doublecortin domain"/>
    <property type="match status" value="1"/>
</dbReference>
<protein>
    <recommendedName>
        <fullName evidence="2">Doublecortin domain-containing protein</fullName>
    </recommendedName>
</protein>
<dbReference type="GO" id="GO:0004722">
    <property type="term" value="F:protein serine/threonine phosphatase activity"/>
    <property type="evidence" value="ECO:0007669"/>
    <property type="project" value="TreeGrafter"/>
</dbReference>